<accession>A0A291LJE1</accession>
<geneLocation type="mitochondrion" evidence="1"/>
<keyword evidence="1" id="KW-0496">Mitochondrion</keyword>
<reference evidence="1" key="1">
    <citation type="submission" date="2017-02" db="EMBL/GenBank/DDBJ databases">
        <title>Fungal Comparative Genomics of Melanconis species and Ophiognomonia clavigignenti-juglandacearum at Different Phylogenetic Distances.</title>
        <authorList>
            <person name="Demers J.E."/>
            <person name="Castlebury L.A."/>
        </authorList>
    </citation>
    <scope>NUCLEOTIDE SEQUENCE</scope>
    <source>
        <strain evidence="1">CBS 121083</strain>
    </source>
</reference>
<dbReference type="AlphaFoldDB" id="A0A291LJE1"/>
<protein>
    <submittedName>
        <fullName evidence="1">Uncharacterized protein</fullName>
    </submittedName>
</protein>
<name>A0A291LJE1_9PEZI</name>
<evidence type="ECO:0000313" key="1">
    <source>
        <dbReference type="EMBL" id="ATI20468.1"/>
    </source>
</evidence>
<gene>
    <name evidence="1" type="primary">orf233</name>
</gene>
<sequence length="233" mass="26241">MVELMIFPNSTYPALTIFQYRSINLWSSKCLRNSFSRTWKSILSKKDLMSPSINHLIPFQYLISARAEWHPLAGLNPWDLGENLLSRIVSRTALTASCTILSLGGAIPRGLIFPLALGMYTLLVGLKLYCSLISCSEVVLNHSLDIPSRVSLSEPGVMLPGADFIFMYADCNTRELHTMLYALLHLPSELYVTISPSDFWPRWASSLGEILDFLTLVWTFLILFIPTIENPLP</sequence>
<organism evidence="1">
    <name type="scientific">Juglanconis juglandina</name>
    <dbReference type="NCBI Taxonomy" id="1940567"/>
    <lineage>
        <taxon>Eukaryota</taxon>
        <taxon>Fungi</taxon>
        <taxon>Dikarya</taxon>
        <taxon>Ascomycota</taxon>
        <taxon>Pezizomycotina</taxon>
        <taxon>Sordariomycetes</taxon>
        <taxon>Sordariomycetidae</taxon>
        <taxon>Diaporthales</taxon>
        <taxon>Juglanconidaceae</taxon>
        <taxon>Juglanconis</taxon>
    </lineage>
</organism>
<dbReference type="EMBL" id="KY575057">
    <property type="protein sequence ID" value="ATI20468.1"/>
    <property type="molecule type" value="Genomic_DNA"/>
</dbReference>
<proteinExistence type="predicted"/>